<sequence>MPSKYHKQLVQIGKLLDESAVIRSKDRMGKEDFEQLKLIDLQLRELGKSIDSTMGETKETEKIKQLEEWLNYLKRQFNSERVASNGRKSKASDVEIAMALDRGKGINYIKNHLFVGAKRIKEVKEKLKKIKATRYAIYKGDRLICTGTAVECADKLNCRPDYISWLTTPTAKKRLANRKHPERAIVGFRIEGGLENAE</sequence>
<organism evidence="1 2">
    <name type="scientific">Sporolactobacillus laevolacticus DSM 442</name>
    <dbReference type="NCBI Taxonomy" id="1395513"/>
    <lineage>
        <taxon>Bacteria</taxon>
        <taxon>Bacillati</taxon>
        <taxon>Bacillota</taxon>
        <taxon>Bacilli</taxon>
        <taxon>Bacillales</taxon>
        <taxon>Sporolactobacillaceae</taxon>
        <taxon>Sporolactobacillus</taxon>
    </lineage>
</organism>
<dbReference type="AlphaFoldDB" id="V6IXI6"/>
<evidence type="ECO:0000313" key="2">
    <source>
        <dbReference type="Proteomes" id="UP000018296"/>
    </source>
</evidence>
<dbReference type="EMBL" id="AWTC01000006">
    <property type="protein sequence ID" value="EST12062.1"/>
    <property type="molecule type" value="Genomic_DNA"/>
</dbReference>
<proteinExistence type="predicted"/>
<protein>
    <submittedName>
        <fullName evidence="1">Uncharacterized protein</fullName>
    </submittedName>
</protein>
<dbReference type="Proteomes" id="UP000018296">
    <property type="component" value="Unassembled WGS sequence"/>
</dbReference>
<dbReference type="eggNOG" id="ENOG502ZKEU">
    <property type="taxonomic scope" value="Bacteria"/>
</dbReference>
<gene>
    <name evidence="1" type="ORF">P343_08080</name>
</gene>
<dbReference type="RefSeq" id="WP_023509884.1">
    <property type="nucleotide sequence ID" value="NZ_AWTC01000006.1"/>
</dbReference>
<comment type="caution">
    <text evidence="1">The sequence shown here is derived from an EMBL/GenBank/DDBJ whole genome shotgun (WGS) entry which is preliminary data.</text>
</comment>
<dbReference type="STRING" id="1395513.P343_08080"/>
<reference evidence="1 2" key="1">
    <citation type="journal article" date="2013" name="Genome Announc.">
        <title>Genome Sequence of Sporolactobacillus laevolacticus DSM442, an Efficient Polymer-Grade D-Lactate Producer from Agricultural Waste Cottonseed as a Nitrogen Source.</title>
        <authorList>
            <person name="Wang H."/>
            <person name="Wang L."/>
            <person name="Ju J."/>
            <person name="Yu B."/>
            <person name="Ma Y."/>
        </authorList>
    </citation>
    <scope>NUCLEOTIDE SEQUENCE [LARGE SCALE GENOMIC DNA]</scope>
    <source>
        <strain evidence="1 2">DSM 442</strain>
    </source>
</reference>
<name>V6IXI6_9BACL</name>
<evidence type="ECO:0000313" key="1">
    <source>
        <dbReference type="EMBL" id="EST12062.1"/>
    </source>
</evidence>
<dbReference type="PATRIC" id="fig|1395513.3.peg.1638"/>
<keyword evidence="2" id="KW-1185">Reference proteome</keyword>
<accession>V6IXI6</accession>